<proteinExistence type="predicted"/>
<comment type="caution">
    <text evidence="2">The sequence shown here is derived from an EMBL/GenBank/DDBJ whole genome shotgun (WGS) entry which is preliminary data.</text>
</comment>
<evidence type="ECO:0000313" key="3">
    <source>
        <dbReference type="Proteomes" id="UP000266723"/>
    </source>
</evidence>
<feature type="transmembrane region" description="Helical" evidence="1">
    <location>
        <begin position="189"/>
        <end position="211"/>
    </location>
</feature>
<gene>
    <name evidence="2" type="ORF">DY000_02033646</name>
</gene>
<evidence type="ECO:0008006" key="4">
    <source>
        <dbReference type="Google" id="ProtNLM"/>
    </source>
</evidence>
<keyword evidence="3" id="KW-1185">Reference proteome</keyword>
<name>A0ABQ7DT09_BRACR</name>
<evidence type="ECO:0000256" key="1">
    <source>
        <dbReference type="SAM" id="Phobius"/>
    </source>
</evidence>
<keyword evidence="1" id="KW-0472">Membrane</keyword>
<sequence length="232" mass="25209">MTNDNNTPIDTTNVTQTPLNVAATDATGVTTAGTNTASTSAATTTTTLPVGNAADETTRCSLFGAGLYQTGIFVDFSRQVRSIALKNQLYAAVGAPLLTTIFFFSIKEVKHKVEEEEDKHGDDCELDLLYIVHSDISSLLHQEDPSLMTARVFSNAAANQSLQAPKHKMLAAGGTLGARLLEPRCKSMLGLSLLGALIVSLCDFILDLILYKHWKELDTEILMLKKFLLQRF</sequence>
<reference evidence="2 3" key="1">
    <citation type="journal article" date="2020" name="BMC Genomics">
        <title>Intraspecific diversification of the crop wild relative Brassica cretica Lam. using demographic model selection.</title>
        <authorList>
            <person name="Kioukis A."/>
            <person name="Michalopoulou V.A."/>
            <person name="Briers L."/>
            <person name="Pirintsos S."/>
            <person name="Studholme D.J."/>
            <person name="Pavlidis P."/>
            <person name="Sarris P.F."/>
        </authorList>
    </citation>
    <scope>NUCLEOTIDE SEQUENCE [LARGE SCALE GENOMIC DNA]</scope>
    <source>
        <strain evidence="3">cv. PFS-1207/04</strain>
    </source>
</reference>
<keyword evidence="1" id="KW-0812">Transmembrane</keyword>
<organism evidence="2 3">
    <name type="scientific">Brassica cretica</name>
    <name type="common">Mustard</name>
    <dbReference type="NCBI Taxonomy" id="69181"/>
    <lineage>
        <taxon>Eukaryota</taxon>
        <taxon>Viridiplantae</taxon>
        <taxon>Streptophyta</taxon>
        <taxon>Embryophyta</taxon>
        <taxon>Tracheophyta</taxon>
        <taxon>Spermatophyta</taxon>
        <taxon>Magnoliopsida</taxon>
        <taxon>eudicotyledons</taxon>
        <taxon>Gunneridae</taxon>
        <taxon>Pentapetalae</taxon>
        <taxon>rosids</taxon>
        <taxon>malvids</taxon>
        <taxon>Brassicales</taxon>
        <taxon>Brassicaceae</taxon>
        <taxon>Brassiceae</taxon>
        <taxon>Brassica</taxon>
    </lineage>
</organism>
<dbReference type="Proteomes" id="UP000266723">
    <property type="component" value="Unassembled WGS sequence"/>
</dbReference>
<dbReference type="EMBL" id="QGKV02000649">
    <property type="protein sequence ID" value="KAF3580196.1"/>
    <property type="molecule type" value="Genomic_DNA"/>
</dbReference>
<accession>A0ABQ7DT09</accession>
<protein>
    <recommendedName>
        <fullName evidence="4">CASP-like protein</fullName>
    </recommendedName>
</protein>
<keyword evidence="1" id="KW-1133">Transmembrane helix</keyword>
<evidence type="ECO:0000313" key="2">
    <source>
        <dbReference type="EMBL" id="KAF3580196.1"/>
    </source>
</evidence>